<protein>
    <submittedName>
        <fullName evidence="4">Response regulator</fullName>
    </submittedName>
</protein>
<keyword evidence="1 2" id="KW-0597">Phosphoprotein</keyword>
<accession>A0AB39V016</accession>
<organism evidence="4">
    <name type="scientific">Thermohahella caldifontis</name>
    <dbReference type="NCBI Taxonomy" id="3142973"/>
    <lineage>
        <taxon>Bacteria</taxon>
        <taxon>Pseudomonadati</taxon>
        <taxon>Pseudomonadota</taxon>
        <taxon>Gammaproteobacteria</taxon>
        <taxon>Oceanospirillales</taxon>
        <taxon>Hahellaceae</taxon>
        <taxon>Thermohahella</taxon>
    </lineage>
</organism>
<dbReference type="PANTHER" id="PTHR45339">
    <property type="entry name" value="HYBRID SIGNAL TRANSDUCTION HISTIDINE KINASE J"/>
    <property type="match status" value="1"/>
</dbReference>
<feature type="domain" description="Response regulatory" evidence="3">
    <location>
        <begin position="70"/>
        <end position="187"/>
    </location>
</feature>
<dbReference type="InterPro" id="IPR001789">
    <property type="entry name" value="Sig_transdc_resp-reg_receiver"/>
</dbReference>
<dbReference type="Pfam" id="PF00072">
    <property type="entry name" value="Response_reg"/>
    <property type="match status" value="1"/>
</dbReference>
<dbReference type="EMBL" id="CP154858">
    <property type="protein sequence ID" value="XDT73549.1"/>
    <property type="molecule type" value="Genomic_DNA"/>
</dbReference>
<feature type="modified residue" description="4-aspartylphosphate" evidence="2">
    <location>
        <position position="119"/>
    </location>
</feature>
<evidence type="ECO:0000259" key="3">
    <source>
        <dbReference type="PROSITE" id="PS50110"/>
    </source>
</evidence>
<proteinExistence type="predicted"/>
<dbReference type="InterPro" id="IPR011006">
    <property type="entry name" value="CheY-like_superfamily"/>
</dbReference>
<evidence type="ECO:0000256" key="2">
    <source>
        <dbReference type="PROSITE-ProRule" id="PRU00169"/>
    </source>
</evidence>
<dbReference type="KEGG" id="tcd:AAIA72_06160"/>
<evidence type="ECO:0000313" key="4">
    <source>
        <dbReference type="EMBL" id="XDT73549.1"/>
    </source>
</evidence>
<dbReference type="SMART" id="SM00448">
    <property type="entry name" value="REC"/>
    <property type="match status" value="1"/>
</dbReference>
<reference evidence="4" key="1">
    <citation type="submission" date="2024-05" db="EMBL/GenBank/DDBJ databases">
        <title>Genome sequencing of novel strain.</title>
        <authorList>
            <person name="Ganbat D."/>
            <person name="Ganbat S."/>
            <person name="Lee S.-J."/>
        </authorList>
    </citation>
    <scope>NUCLEOTIDE SEQUENCE</scope>
    <source>
        <strain evidence="4">SMD15-11</strain>
    </source>
</reference>
<dbReference type="AlphaFoldDB" id="A0AB39V016"/>
<sequence length="199" mass="21981">MLVLATHAHRGDAELYRRLGADGYLSKEYRETSLGGVLIRLLEGEELFVTRFPSGDDPHQRQKEMAVGLRVLVVEDNPVNLMLARRLLEKCGCEVAQARTAQEGLARAQEAPYDMILLDCRLPDLDGPEVVRSLRQQPGPNQEVAIFALVAQVTESERARCVEAGVTAFLTKPIRYEELCEAVQKAGLLPVSPARATSD</sequence>
<dbReference type="PROSITE" id="PS50110">
    <property type="entry name" value="RESPONSE_REGULATORY"/>
    <property type="match status" value="1"/>
</dbReference>
<gene>
    <name evidence="4" type="ORF">AAIA72_06160</name>
</gene>
<dbReference type="RefSeq" id="WP_369602535.1">
    <property type="nucleotide sequence ID" value="NZ_CP154858.1"/>
</dbReference>
<dbReference type="CDD" id="cd17546">
    <property type="entry name" value="REC_hyHK_CKI1_RcsC-like"/>
    <property type="match status" value="1"/>
</dbReference>
<dbReference type="SUPFAM" id="SSF52172">
    <property type="entry name" value="CheY-like"/>
    <property type="match status" value="1"/>
</dbReference>
<dbReference type="PANTHER" id="PTHR45339:SF3">
    <property type="entry name" value="HISTIDINE KINASE"/>
    <property type="match status" value="1"/>
</dbReference>
<evidence type="ECO:0000256" key="1">
    <source>
        <dbReference type="ARBA" id="ARBA00022553"/>
    </source>
</evidence>
<dbReference type="GO" id="GO:0000160">
    <property type="term" value="P:phosphorelay signal transduction system"/>
    <property type="evidence" value="ECO:0007669"/>
    <property type="project" value="InterPro"/>
</dbReference>
<name>A0AB39V016_9GAMM</name>
<dbReference type="Gene3D" id="3.40.50.2300">
    <property type="match status" value="1"/>
</dbReference>